<dbReference type="Proteomes" id="UP001056708">
    <property type="component" value="Chromosome"/>
</dbReference>
<evidence type="ECO:0000313" key="1">
    <source>
        <dbReference type="EMBL" id="USR91310.1"/>
    </source>
</evidence>
<evidence type="ECO:0000313" key="2">
    <source>
        <dbReference type="Proteomes" id="UP001056708"/>
    </source>
</evidence>
<proteinExistence type="predicted"/>
<dbReference type="RefSeq" id="WP_252663337.1">
    <property type="nucleotide sequence ID" value="NZ_CP098611.1"/>
</dbReference>
<organism evidence="1 2">
    <name type="scientific">Phormidium yuhuli AB48</name>
    <dbReference type="NCBI Taxonomy" id="2940671"/>
    <lineage>
        <taxon>Bacteria</taxon>
        <taxon>Bacillati</taxon>
        <taxon>Cyanobacteriota</taxon>
        <taxon>Cyanophyceae</taxon>
        <taxon>Oscillatoriophycideae</taxon>
        <taxon>Oscillatoriales</taxon>
        <taxon>Oscillatoriaceae</taxon>
        <taxon>Phormidium</taxon>
        <taxon>Phormidium yuhuli</taxon>
    </lineage>
</organism>
<keyword evidence="2" id="KW-1185">Reference proteome</keyword>
<gene>
    <name evidence="1" type="ORF">NEA10_00780</name>
</gene>
<sequence>MSGLLIEEIQEKLTNALNLTISTGLKRHKSWQELPKSFQQIDWQTIRFVLILVIQGHDAAWLPDLEDALKYALQSTRQIWGGSVKSEVLVLNDQFAQDYGLITPP</sequence>
<name>A0ABY5AQL8_9CYAN</name>
<dbReference type="EMBL" id="CP098611">
    <property type="protein sequence ID" value="USR91310.1"/>
    <property type="molecule type" value="Genomic_DNA"/>
</dbReference>
<accession>A0ABY5AQL8</accession>
<reference evidence="1" key="1">
    <citation type="submission" date="2022-06" db="EMBL/GenBank/DDBJ databases">
        <title>Genome sequence of Phormidium yuhuli AB48 isolated from an industrial photobioreactor environment.</title>
        <authorList>
            <person name="Qiu Y."/>
            <person name="Noonan A.J.C."/>
            <person name="Dofher K."/>
            <person name="Koch M."/>
            <person name="Kieft B."/>
            <person name="Lin X."/>
            <person name="Ziels R.M."/>
            <person name="Hallam S.J."/>
        </authorList>
    </citation>
    <scope>NUCLEOTIDE SEQUENCE</scope>
    <source>
        <strain evidence="1">AB48</strain>
    </source>
</reference>
<protein>
    <submittedName>
        <fullName evidence="1">Uncharacterized protein</fullName>
    </submittedName>
</protein>